<reference evidence="1" key="2">
    <citation type="journal article" date="2015" name="Fish Shellfish Immunol.">
        <title>Early steps in the European eel (Anguilla anguilla)-Vibrio vulnificus interaction in the gills: Role of the RtxA13 toxin.</title>
        <authorList>
            <person name="Callol A."/>
            <person name="Pajuelo D."/>
            <person name="Ebbesson L."/>
            <person name="Teles M."/>
            <person name="MacKenzie S."/>
            <person name="Amaro C."/>
        </authorList>
    </citation>
    <scope>NUCLEOTIDE SEQUENCE</scope>
</reference>
<dbReference type="EMBL" id="GBXM01095987">
    <property type="protein sequence ID" value="JAH12590.1"/>
    <property type="molecule type" value="Transcribed_RNA"/>
</dbReference>
<name>A0A0E9Q8B3_ANGAN</name>
<accession>A0A0E9Q8B3</accession>
<evidence type="ECO:0000313" key="1">
    <source>
        <dbReference type="EMBL" id="JAH12590.1"/>
    </source>
</evidence>
<sequence length="19" mass="2261">MLFVVCTRCISINIMTFRI</sequence>
<organism evidence="1">
    <name type="scientific">Anguilla anguilla</name>
    <name type="common">European freshwater eel</name>
    <name type="synonym">Muraena anguilla</name>
    <dbReference type="NCBI Taxonomy" id="7936"/>
    <lineage>
        <taxon>Eukaryota</taxon>
        <taxon>Metazoa</taxon>
        <taxon>Chordata</taxon>
        <taxon>Craniata</taxon>
        <taxon>Vertebrata</taxon>
        <taxon>Euteleostomi</taxon>
        <taxon>Actinopterygii</taxon>
        <taxon>Neopterygii</taxon>
        <taxon>Teleostei</taxon>
        <taxon>Anguilliformes</taxon>
        <taxon>Anguillidae</taxon>
        <taxon>Anguilla</taxon>
    </lineage>
</organism>
<dbReference type="AlphaFoldDB" id="A0A0E9Q8B3"/>
<reference evidence="1" key="1">
    <citation type="submission" date="2014-11" db="EMBL/GenBank/DDBJ databases">
        <authorList>
            <person name="Amaro Gonzalez C."/>
        </authorList>
    </citation>
    <scope>NUCLEOTIDE SEQUENCE</scope>
</reference>
<proteinExistence type="predicted"/>
<protein>
    <submittedName>
        <fullName evidence="1">Uncharacterized protein</fullName>
    </submittedName>
</protein>